<comment type="caution">
    <text evidence="1">The sequence shown here is derived from an EMBL/GenBank/DDBJ whole genome shotgun (WGS) entry which is preliminary data.</text>
</comment>
<evidence type="ECO:0000313" key="1">
    <source>
        <dbReference type="EMBL" id="MPN50832.1"/>
    </source>
</evidence>
<dbReference type="EMBL" id="VSSQ01115357">
    <property type="protein sequence ID" value="MPN50832.1"/>
    <property type="molecule type" value="Genomic_DNA"/>
</dbReference>
<accession>A0A645IJ14</accession>
<gene>
    <name evidence="1" type="ORF">SDC9_198471</name>
</gene>
<dbReference type="AlphaFoldDB" id="A0A645IJ14"/>
<organism evidence="1">
    <name type="scientific">bioreactor metagenome</name>
    <dbReference type="NCBI Taxonomy" id="1076179"/>
    <lineage>
        <taxon>unclassified sequences</taxon>
        <taxon>metagenomes</taxon>
        <taxon>ecological metagenomes</taxon>
    </lineage>
</organism>
<reference evidence="1" key="1">
    <citation type="submission" date="2019-08" db="EMBL/GenBank/DDBJ databases">
        <authorList>
            <person name="Kucharzyk K."/>
            <person name="Murdoch R.W."/>
            <person name="Higgins S."/>
            <person name="Loffler F."/>
        </authorList>
    </citation>
    <scope>NUCLEOTIDE SEQUENCE</scope>
</reference>
<name>A0A645IJ14_9ZZZZ</name>
<proteinExistence type="predicted"/>
<sequence>MSYRDIITNDSRIIIHNMYSRVILDVGVFANFYRLNIASYHRIIPDIRAFADRYVTNYKNARCYINIFTNCRLNTTIRKNILVHLLQQLLIDLEIQFF</sequence>
<protein>
    <submittedName>
        <fullName evidence="1">Uncharacterized protein</fullName>
    </submittedName>
</protein>